<organism evidence="1 2">
    <name type="scientific">Kitasatospora viridis</name>
    <dbReference type="NCBI Taxonomy" id="281105"/>
    <lineage>
        <taxon>Bacteria</taxon>
        <taxon>Bacillati</taxon>
        <taxon>Actinomycetota</taxon>
        <taxon>Actinomycetes</taxon>
        <taxon>Kitasatosporales</taxon>
        <taxon>Streptomycetaceae</taxon>
        <taxon>Kitasatospora</taxon>
    </lineage>
</organism>
<name>A0A561UMM1_9ACTN</name>
<accession>A0A561UMM1</accession>
<dbReference type="OrthoDB" id="9984418at2"/>
<sequence length="84" mass="9496">MIDDKIRELAKMLSSHVPAFLVDDLLTYMREDERELGLEILCEKLYDELVPLSSAEIEMILELGEMLDLPADMVGQVAELGAEE</sequence>
<gene>
    <name evidence="1" type="ORF">FHX73_114467</name>
</gene>
<dbReference type="Proteomes" id="UP000317940">
    <property type="component" value="Unassembled WGS sequence"/>
</dbReference>
<proteinExistence type="predicted"/>
<dbReference type="NCBIfam" id="NF033691">
    <property type="entry name" value="immunity_MafI"/>
    <property type="match status" value="1"/>
</dbReference>
<keyword evidence="2" id="KW-1185">Reference proteome</keyword>
<dbReference type="InterPro" id="IPR047880">
    <property type="entry name" value="MafI-like"/>
</dbReference>
<dbReference type="EMBL" id="VIWT01000001">
    <property type="protein sequence ID" value="TWG00587.1"/>
    <property type="molecule type" value="Genomic_DNA"/>
</dbReference>
<evidence type="ECO:0000313" key="2">
    <source>
        <dbReference type="Proteomes" id="UP000317940"/>
    </source>
</evidence>
<evidence type="ECO:0008006" key="3">
    <source>
        <dbReference type="Google" id="ProtNLM"/>
    </source>
</evidence>
<dbReference type="RefSeq" id="WP_145906669.1">
    <property type="nucleotide sequence ID" value="NZ_BAAAMZ010000027.1"/>
</dbReference>
<protein>
    <recommendedName>
        <fullName evidence="3">MafI family immunity protein</fullName>
    </recommendedName>
</protein>
<comment type="caution">
    <text evidence="1">The sequence shown here is derived from an EMBL/GenBank/DDBJ whole genome shotgun (WGS) entry which is preliminary data.</text>
</comment>
<dbReference type="AlphaFoldDB" id="A0A561UMM1"/>
<reference evidence="1 2" key="1">
    <citation type="submission" date="2019-06" db="EMBL/GenBank/DDBJ databases">
        <title>Sequencing the genomes of 1000 actinobacteria strains.</title>
        <authorList>
            <person name="Klenk H.-P."/>
        </authorList>
    </citation>
    <scope>NUCLEOTIDE SEQUENCE [LARGE SCALE GENOMIC DNA]</scope>
    <source>
        <strain evidence="1 2">DSM 44826</strain>
    </source>
</reference>
<evidence type="ECO:0000313" key="1">
    <source>
        <dbReference type="EMBL" id="TWG00587.1"/>
    </source>
</evidence>